<protein>
    <submittedName>
        <fullName evidence="3">Peptidase family M23</fullName>
    </submittedName>
</protein>
<feature type="chain" id="PRO_5012350995" evidence="1">
    <location>
        <begin position="22"/>
        <end position="394"/>
    </location>
</feature>
<evidence type="ECO:0000313" key="4">
    <source>
        <dbReference type="Proteomes" id="UP000194469"/>
    </source>
</evidence>
<accession>A0A1Y6FR02</accession>
<dbReference type="CDD" id="cd12797">
    <property type="entry name" value="M23_peptidase"/>
    <property type="match status" value="1"/>
</dbReference>
<reference evidence="4" key="1">
    <citation type="submission" date="2017-04" db="EMBL/GenBank/DDBJ databases">
        <authorList>
            <person name="Varghese N."/>
            <person name="Submissions S."/>
        </authorList>
    </citation>
    <scope>NUCLEOTIDE SEQUENCE [LARGE SCALE GENOMIC DNA]</scope>
    <source>
        <strain evidence="4">UI2</strain>
    </source>
</reference>
<feature type="signal peptide" evidence="1">
    <location>
        <begin position="1"/>
        <end position="21"/>
    </location>
</feature>
<keyword evidence="4" id="KW-1185">Reference proteome</keyword>
<dbReference type="RefSeq" id="WP_381454340.1">
    <property type="nucleotide sequence ID" value="NZ_JBHUNO010000001.1"/>
</dbReference>
<evidence type="ECO:0000259" key="2">
    <source>
        <dbReference type="Pfam" id="PF01551"/>
    </source>
</evidence>
<dbReference type="Gene3D" id="2.70.70.10">
    <property type="entry name" value="Glucose Permease (Domain IIA)"/>
    <property type="match status" value="1"/>
</dbReference>
<dbReference type="GO" id="GO:0004222">
    <property type="term" value="F:metalloendopeptidase activity"/>
    <property type="evidence" value="ECO:0007669"/>
    <property type="project" value="TreeGrafter"/>
</dbReference>
<proteinExistence type="predicted"/>
<dbReference type="InterPro" id="IPR050570">
    <property type="entry name" value="Cell_wall_metabolism_enzyme"/>
</dbReference>
<dbReference type="InterPro" id="IPR011055">
    <property type="entry name" value="Dup_hybrid_motif"/>
</dbReference>
<dbReference type="AlphaFoldDB" id="A0A1Y6FR02"/>
<evidence type="ECO:0000313" key="3">
    <source>
        <dbReference type="EMBL" id="SMQ77374.1"/>
    </source>
</evidence>
<dbReference type="SUPFAM" id="SSF51261">
    <property type="entry name" value="Duplicated hybrid motif"/>
    <property type="match status" value="1"/>
</dbReference>
<dbReference type="Proteomes" id="UP000194469">
    <property type="component" value="Unassembled WGS sequence"/>
</dbReference>
<sequence length="394" mass="41371">MARVKFALSLLCSTIALSLLGGEIAAARQESAPSVVPLDVQFGKPPAPVEASGRDHLLYEMRLTNYSGRTIVLTEIDVLDSNGGRPLGAFAAKDLATMIATPGQQKEDADRLQIGPGGFVVVYFDTAVPKGTGAGLRLCHHIHVASASSGPPDPSRTILKAPPLTVSSEAPLVVNAPLGPGHWLAANALSNDSDHRRTIAVVDGQARIAQRYAIDFVKIDAHGRAFTGDPSKNESWAGYGEPVLAVADAVVERILDGLPDNQPLAPPAIKIGLDTIAGNHIVLRLPGGKRVLYGHLKPGSIRVKEGERVRVGEVLAALGNSGQSDAPHLHIHVADAASPLGADGLPFAFRSFRLEGYAPSLDILENPGGWTGPATSDIATRHRELPTDLAVIAF</sequence>
<dbReference type="Pfam" id="PF01551">
    <property type="entry name" value="Peptidase_M23"/>
    <property type="match status" value="1"/>
</dbReference>
<dbReference type="EMBL" id="FXWL01000002">
    <property type="protein sequence ID" value="SMQ77374.1"/>
    <property type="molecule type" value="Genomic_DNA"/>
</dbReference>
<dbReference type="PANTHER" id="PTHR21666">
    <property type="entry name" value="PEPTIDASE-RELATED"/>
    <property type="match status" value="1"/>
</dbReference>
<gene>
    <name evidence="3" type="ORF">SAMN06295984_2781</name>
</gene>
<name>A0A1Y6FR02_9SPHN</name>
<evidence type="ECO:0000256" key="1">
    <source>
        <dbReference type="SAM" id="SignalP"/>
    </source>
</evidence>
<feature type="domain" description="M23ase beta-sheet core" evidence="2">
    <location>
        <begin position="239"/>
        <end position="336"/>
    </location>
</feature>
<dbReference type="InterPro" id="IPR016047">
    <property type="entry name" value="M23ase_b-sheet_dom"/>
</dbReference>
<organism evidence="3 4">
    <name type="scientific">Sphingopyxis terrae subsp. ummariensis</name>
    <dbReference type="NCBI Taxonomy" id="429001"/>
    <lineage>
        <taxon>Bacteria</taxon>
        <taxon>Pseudomonadati</taxon>
        <taxon>Pseudomonadota</taxon>
        <taxon>Alphaproteobacteria</taxon>
        <taxon>Sphingomonadales</taxon>
        <taxon>Sphingomonadaceae</taxon>
        <taxon>Sphingopyxis</taxon>
    </lineage>
</organism>
<keyword evidence="1" id="KW-0732">Signal</keyword>
<dbReference type="PANTHER" id="PTHR21666:SF270">
    <property type="entry name" value="MUREIN HYDROLASE ACTIVATOR ENVC"/>
    <property type="match status" value="1"/>
</dbReference>